<comment type="similarity">
    <text evidence="8">Belongs to the MobA family.</text>
</comment>
<keyword evidence="2 8" id="KW-0808">Transferase</keyword>
<evidence type="ECO:0000256" key="3">
    <source>
        <dbReference type="ARBA" id="ARBA00022723"/>
    </source>
</evidence>
<feature type="binding site" evidence="8">
    <location>
        <begin position="13"/>
        <end position="15"/>
    </location>
    <ligand>
        <name>GTP</name>
        <dbReference type="ChEBI" id="CHEBI:37565"/>
    </ligand>
</feature>
<keyword evidence="5 8" id="KW-0460">Magnesium</keyword>
<keyword evidence="6 8" id="KW-0342">GTP-binding</keyword>
<feature type="domain" description="MobA-like NTP transferase" evidence="9">
    <location>
        <begin position="10"/>
        <end position="155"/>
    </location>
</feature>
<dbReference type="AlphaFoldDB" id="A0A4R3LLQ0"/>
<feature type="binding site" evidence="8">
    <location>
        <position position="103"/>
    </location>
    <ligand>
        <name>Mg(2+)</name>
        <dbReference type="ChEBI" id="CHEBI:18420"/>
    </ligand>
</feature>
<dbReference type="Pfam" id="PF12804">
    <property type="entry name" value="NTP_transf_3"/>
    <property type="match status" value="1"/>
</dbReference>
<keyword evidence="3 8" id="KW-0479">Metal-binding</keyword>
<dbReference type="InterPro" id="IPR029044">
    <property type="entry name" value="Nucleotide-diphossugar_trans"/>
</dbReference>
<dbReference type="InterPro" id="IPR013482">
    <property type="entry name" value="Molybde_CF_guanTrfase"/>
</dbReference>
<dbReference type="EMBL" id="SMAF01000001">
    <property type="protein sequence ID" value="TCT01222.1"/>
    <property type="molecule type" value="Genomic_DNA"/>
</dbReference>
<evidence type="ECO:0000313" key="11">
    <source>
        <dbReference type="Proteomes" id="UP000294599"/>
    </source>
</evidence>
<dbReference type="Gene3D" id="3.90.550.10">
    <property type="entry name" value="Spore Coat Polysaccharide Biosynthesis Protein SpsA, Chain A"/>
    <property type="match status" value="1"/>
</dbReference>
<comment type="caution">
    <text evidence="8">Lacks conserved residue(s) required for the propagation of feature annotation.</text>
</comment>
<comment type="domain">
    <text evidence="8">The N-terminal domain determines nucleotide recognition and specific binding, while the C-terminal domain determines the specific binding to the target protein.</text>
</comment>
<comment type="function">
    <text evidence="8">Transfers a GMP moiety from GTP to Mo-molybdopterin (Mo-MPT) cofactor (Moco or molybdenum cofactor) to form Mo-molybdopterin guanine dinucleotide (Mo-MGD) cofactor.</text>
</comment>
<evidence type="ECO:0000256" key="7">
    <source>
        <dbReference type="ARBA" id="ARBA00023150"/>
    </source>
</evidence>
<comment type="subcellular location">
    <subcellularLocation>
        <location evidence="8">Cytoplasm</location>
    </subcellularLocation>
</comment>
<comment type="cofactor">
    <cofactor evidence="8">
        <name>Mg(2+)</name>
        <dbReference type="ChEBI" id="CHEBI:18420"/>
    </cofactor>
</comment>
<evidence type="ECO:0000256" key="6">
    <source>
        <dbReference type="ARBA" id="ARBA00023134"/>
    </source>
</evidence>
<dbReference type="Proteomes" id="UP000294599">
    <property type="component" value="Unassembled WGS sequence"/>
</dbReference>
<comment type="caution">
    <text evidence="10">The sequence shown here is derived from an EMBL/GenBank/DDBJ whole genome shotgun (WGS) entry which is preliminary data.</text>
</comment>
<dbReference type="InterPro" id="IPR025877">
    <property type="entry name" value="MobA-like_NTP_Trfase"/>
</dbReference>
<dbReference type="OrthoDB" id="9788394at2"/>
<feature type="binding site" evidence="8">
    <location>
        <position position="26"/>
    </location>
    <ligand>
        <name>GTP</name>
        <dbReference type="ChEBI" id="CHEBI:37565"/>
    </ligand>
</feature>
<feature type="binding site" evidence="8">
    <location>
        <position position="103"/>
    </location>
    <ligand>
        <name>GTP</name>
        <dbReference type="ChEBI" id="CHEBI:37565"/>
    </ligand>
</feature>
<dbReference type="CDD" id="cd02503">
    <property type="entry name" value="MobA"/>
    <property type="match status" value="1"/>
</dbReference>
<keyword evidence="4 8" id="KW-0547">Nucleotide-binding</keyword>
<gene>
    <name evidence="8" type="primary">mobA</name>
    <name evidence="10" type="ORF">EDC25_10177</name>
</gene>
<dbReference type="SUPFAM" id="SSF53448">
    <property type="entry name" value="Nucleotide-diphospho-sugar transferases"/>
    <property type="match status" value="1"/>
</dbReference>
<dbReference type="HAMAP" id="MF_00316">
    <property type="entry name" value="MobA"/>
    <property type="match status" value="1"/>
</dbReference>
<name>A0A4R3LLQ0_9GAMM</name>
<protein>
    <recommendedName>
        <fullName evidence="8">Molybdenum cofactor guanylyltransferase</fullName>
        <shortName evidence="8">MoCo guanylyltransferase</shortName>
        <ecNumber evidence="8">2.7.7.77</ecNumber>
    </recommendedName>
    <alternativeName>
        <fullName evidence="8">GTP:molybdopterin guanylyltransferase</fullName>
    </alternativeName>
    <alternativeName>
        <fullName evidence="8">Mo-MPT guanylyltransferase</fullName>
    </alternativeName>
    <alternativeName>
        <fullName evidence="8">Molybdopterin guanylyltransferase</fullName>
    </alternativeName>
    <alternativeName>
        <fullName evidence="8">Molybdopterin-guanine dinucleotide synthase</fullName>
        <shortName evidence="8">MGD synthase</shortName>
    </alternativeName>
</protein>
<keyword evidence="1 8" id="KW-0963">Cytoplasm</keyword>
<dbReference type="RefSeq" id="WP_123521856.1">
    <property type="nucleotide sequence ID" value="NZ_JBHLWF010000005.1"/>
</dbReference>
<dbReference type="PANTHER" id="PTHR19136:SF81">
    <property type="entry name" value="MOLYBDENUM COFACTOR GUANYLYLTRANSFERASE"/>
    <property type="match status" value="1"/>
</dbReference>
<dbReference type="PANTHER" id="PTHR19136">
    <property type="entry name" value="MOLYBDENUM COFACTOR GUANYLYLTRANSFERASE"/>
    <property type="match status" value="1"/>
</dbReference>
<dbReference type="GO" id="GO:0005737">
    <property type="term" value="C:cytoplasm"/>
    <property type="evidence" value="ECO:0007669"/>
    <property type="project" value="UniProtKB-SubCell"/>
</dbReference>
<evidence type="ECO:0000256" key="2">
    <source>
        <dbReference type="ARBA" id="ARBA00022679"/>
    </source>
</evidence>
<dbReference type="GO" id="GO:0061603">
    <property type="term" value="F:molybdenum cofactor guanylyltransferase activity"/>
    <property type="evidence" value="ECO:0007669"/>
    <property type="project" value="UniProtKB-EC"/>
</dbReference>
<sequence length="202" mass="22044">MAGSAEPLIGLILAGGKGSRCAGRDKAWLRLDGRPLVCHARERLQPQVGCLVISANRHRWAYARLGLQSIADEPGWLHCGPLAALASAWRRFPGAVLAIVPIDCPLAPRDQVQPLHERVKTDARAAALRCEGRQQPLFAVLHGSLAGAAEDALRAPRPPAMRVWLEAMGVHWLDWPDIRADEFSNINRLEDLRGLEGKCGPD</sequence>
<accession>A0A4R3LLQ0</accession>
<keyword evidence="10" id="KW-0548">Nucleotidyltransferase</keyword>
<evidence type="ECO:0000313" key="10">
    <source>
        <dbReference type="EMBL" id="TCT01222.1"/>
    </source>
</evidence>
<dbReference type="GO" id="GO:0005525">
    <property type="term" value="F:GTP binding"/>
    <property type="evidence" value="ECO:0007669"/>
    <property type="project" value="UniProtKB-UniRule"/>
</dbReference>
<dbReference type="GO" id="GO:1902758">
    <property type="term" value="P:bis(molybdopterin guanine dinucleotide)molybdenum biosynthetic process"/>
    <property type="evidence" value="ECO:0007669"/>
    <property type="project" value="TreeGrafter"/>
</dbReference>
<evidence type="ECO:0000256" key="8">
    <source>
        <dbReference type="HAMAP-Rule" id="MF_00316"/>
    </source>
</evidence>
<evidence type="ECO:0000256" key="5">
    <source>
        <dbReference type="ARBA" id="ARBA00022842"/>
    </source>
</evidence>
<evidence type="ECO:0000259" key="9">
    <source>
        <dbReference type="Pfam" id="PF12804"/>
    </source>
</evidence>
<comment type="catalytic activity">
    <reaction evidence="8">
        <text>Mo-molybdopterin + GTP + H(+) = Mo-molybdopterin guanine dinucleotide + diphosphate</text>
        <dbReference type="Rhea" id="RHEA:34243"/>
        <dbReference type="ChEBI" id="CHEBI:15378"/>
        <dbReference type="ChEBI" id="CHEBI:33019"/>
        <dbReference type="ChEBI" id="CHEBI:37565"/>
        <dbReference type="ChEBI" id="CHEBI:71302"/>
        <dbReference type="ChEBI" id="CHEBI:71310"/>
        <dbReference type="EC" id="2.7.7.77"/>
    </reaction>
</comment>
<reference evidence="10 11" key="1">
    <citation type="submission" date="2019-03" db="EMBL/GenBank/DDBJ databases">
        <title>Genomic Encyclopedia of Type Strains, Phase IV (KMG-IV): sequencing the most valuable type-strain genomes for metagenomic binning, comparative biology and taxonomic classification.</title>
        <authorList>
            <person name="Goeker M."/>
        </authorList>
    </citation>
    <scope>NUCLEOTIDE SEQUENCE [LARGE SCALE GENOMIC DNA]</scope>
    <source>
        <strain evidence="10 11">DSM 21944</strain>
    </source>
</reference>
<dbReference type="EC" id="2.7.7.77" evidence="8"/>
<organism evidence="10 11">
    <name type="scientific">Pseudofulvimonas gallinarii</name>
    <dbReference type="NCBI Taxonomy" id="634155"/>
    <lineage>
        <taxon>Bacteria</taxon>
        <taxon>Pseudomonadati</taxon>
        <taxon>Pseudomonadota</taxon>
        <taxon>Gammaproteobacteria</taxon>
        <taxon>Lysobacterales</taxon>
        <taxon>Rhodanobacteraceae</taxon>
        <taxon>Pseudofulvimonas</taxon>
    </lineage>
</organism>
<comment type="subunit">
    <text evidence="8">Monomer.</text>
</comment>
<evidence type="ECO:0000256" key="4">
    <source>
        <dbReference type="ARBA" id="ARBA00022741"/>
    </source>
</evidence>
<keyword evidence="7 8" id="KW-0501">Molybdenum cofactor biosynthesis</keyword>
<dbReference type="GO" id="GO:0046872">
    <property type="term" value="F:metal ion binding"/>
    <property type="evidence" value="ECO:0007669"/>
    <property type="project" value="UniProtKB-KW"/>
</dbReference>
<feature type="binding site" evidence="8">
    <location>
        <position position="72"/>
    </location>
    <ligand>
        <name>GTP</name>
        <dbReference type="ChEBI" id="CHEBI:37565"/>
    </ligand>
</feature>
<proteinExistence type="inferred from homology"/>
<evidence type="ECO:0000256" key="1">
    <source>
        <dbReference type="ARBA" id="ARBA00022490"/>
    </source>
</evidence>
<keyword evidence="11" id="KW-1185">Reference proteome</keyword>